<accession>A0A1M5RHX0</accession>
<keyword evidence="1" id="KW-0472">Membrane</keyword>
<dbReference type="InterPro" id="IPR012902">
    <property type="entry name" value="N_methyl_site"/>
</dbReference>
<sequence length="263" mass="29690">MKNRRKSKGVTLLELIISIALLGIIITPVFSLVVTSAKINGKSEDEIQALALGQQKFEFLKNSKDVTSGITGPYEENGFSVTEKIIELSKYEVLANEGSNNSIPEENVINIEVKSENNNYILYASNNNKTINYQIKNSDKIKIFYKNDNINFENNSTSISIPVNSKYDVNINFINNTVHNFEVTFNNQNYNNSTDKIYIFYTVPNTISVIKDGDGIMNSNEKIVGNTGESGQNMSFSMYKIIVEVKDESKVYQTFEGYKPIYN</sequence>
<evidence type="ECO:0000313" key="3">
    <source>
        <dbReference type="Proteomes" id="UP000184447"/>
    </source>
</evidence>
<protein>
    <submittedName>
        <fullName evidence="2">Prepilin-type N-terminal cleavage/methylation domain-containing protein</fullName>
    </submittedName>
</protein>
<name>A0A1M5RHX0_9CLOT</name>
<gene>
    <name evidence="2" type="ORF">SAMN02745207_00545</name>
</gene>
<feature type="transmembrane region" description="Helical" evidence="1">
    <location>
        <begin position="12"/>
        <end position="34"/>
    </location>
</feature>
<keyword evidence="1" id="KW-0812">Transmembrane</keyword>
<keyword evidence="3" id="KW-1185">Reference proteome</keyword>
<dbReference type="EMBL" id="FQXM01000003">
    <property type="protein sequence ID" value="SHH25927.1"/>
    <property type="molecule type" value="Genomic_DNA"/>
</dbReference>
<organism evidence="2 3">
    <name type="scientific">Clostridium grantii DSM 8605</name>
    <dbReference type="NCBI Taxonomy" id="1121316"/>
    <lineage>
        <taxon>Bacteria</taxon>
        <taxon>Bacillati</taxon>
        <taxon>Bacillota</taxon>
        <taxon>Clostridia</taxon>
        <taxon>Eubacteriales</taxon>
        <taxon>Clostridiaceae</taxon>
        <taxon>Clostridium</taxon>
    </lineage>
</organism>
<dbReference type="STRING" id="1121316.SAMN02745207_00545"/>
<dbReference type="NCBIfam" id="TIGR02532">
    <property type="entry name" value="IV_pilin_GFxxxE"/>
    <property type="match status" value="1"/>
</dbReference>
<evidence type="ECO:0000256" key="1">
    <source>
        <dbReference type="SAM" id="Phobius"/>
    </source>
</evidence>
<dbReference type="AlphaFoldDB" id="A0A1M5RHX0"/>
<keyword evidence="1" id="KW-1133">Transmembrane helix</keyword>
<dbReference type="RefSeq" id="WP_073336759.1">
    <property type="nucleotide sequence ID" value="NZ_FQXM01000003.1"/>
</dbReference>
<proteinExistence type="predicted"/>
<dbReference type="Pfam" id="PF07963">
    <property type="entry name" value="N_methyl"/>
    <property type="match status" value="1"/>
</dbReference>
<evidence type="ECO:0000313" key="2">
    <source>
        <dbReference type="EMBL" id="SHH25927.1"/>
    </source>
</evidence>
<reference evidence="2 3" key="1">
    <citation type="submission" date="2016-11" db="EMBL/GenBank/DDBJ databases">
        <authorList>
            <person name="Jaros S."/>
            <person name="Januszkiewicz K."/>
            <person name="Wedrychowicz H."/>
        </authorList>
    </citation>
    <scope>NUCLEOTIDE SEQUENCE [LARGE SCALE GENOMIC DNA]</scope>
    <source>
        <strain evidence="2 3">DSM 8605</strain>
    </source>
</reference>
<dbReference type="Proteomes" id="UP000184447">
    <property type="component" value="Unassembled WGS sequence"/>
</dbReference>